<evidence type="ECO:0000313" key="3">
    <source>
        <dbReference type="Proteomes" id="UP000887013"/>
    </source>
</evidence>
<organism evidence="2 3">
    <name type="scientific">Nephila pilipes</name>
    <name type="common">Giant wood spider</name>
    <name type="synonym">Nephila maculata</name>
    <dbReference type="NCBI Taxonomy" id="299642"/>
    <lineage>
        <taxon>Eukaryota</taxon>
        <taxon>Metazoa</taxon>
        <taxon>Ecdysozoa</taxon>
        <taxon>Arthropoda</taxon>
        <taxon>Chelicerata</taxon>
        <taxon>Arachnida</taxon>
        <taxon>Araneae</taxon>
        <taxon>Araneomorphae</taxon>
        <taxon>Entelegynae</taxon>
        <taxon>Araneoidea</taxon>
        <taxon>Nephilidae</taxon>
        <taxon>Nephila</taxon>
    </lineage>
</organism>
<reference evidence="2" key="1">
    <citation type="submission" date="2020-08" db="EMBL/GenBank/DDBJ databases">
        <title>Multicomponent nature underlies the extraordinary mechanical properties of spider dragline silk.</title>
        <authorList>
            <person name="Kono N."/>
            <person name="Nakamura H."/>
            <person name="Mori M."/>
            <person name="Yoshida Y."/>
            <person name="Ohtoshi R."/>
            <person name="Malay A.D."/>
            <person name="Moran D.A.P."/>
            <person name="Tomita M."/>
            <person name="Numata K."/>
            <person name="Arakawa K."/>
        </authorList>
    </citation>
    <scope>NUCLEOTIDE SEQUENCE</scope>
</reference>
<protein>
    <submittedName>
        <fullName evidence="2">Uncharacterized protein</fullName>
    </submittedName>
</protein>
<feature type="region of interest" description="Disordered" evidence="1">
    <location>
        <begin position="51"/>
        <end position="70"/>
    </location>
</feature>
<evidence type="ECO:0000256" key="1">
    <source>
        <dbReference type="SAM" id="MobiDB-lite"/>
    </source>
</evidence>
<dbReference type="EMBL" id="BMAW01070414">
    <property type="protein sequence ID" value="GFT73125.1"/>
    <property type="molecule type" value="Genomic_DNA"/>
</dbReference>
<dbReference type="Proteomes" id="UP000887013">
    <property type="component" value="Unassembled WGS sequence"/>
</dbReference>
<sequence length="124" mass="14062">MIIKPANVLARCCELALVGGRPVQFCVVSYTSRLPWSPFRSHGCLSFHTKSRESSARSYSDKNPSRGFRSPFPRYAEDSSSFLLVFLDHVGGYRFLKQRGDFHWLTGIRIGRDRQGDVNMVTSS</sequence>
<gene>
    <name evidence="2" type="ORF">NPIL_397281</name>
</gene>
<feature type="compositionally biased region" description="Basic and acidic residues" evidence="1">
    <location>
        <begin position="51"/>
        <end position="64"/>
    </location>
</feature>
<dbReference type="AlphaFoldDB" id="A0A8X6PMX4"/>
<evidence type="ECO:0000313" key="2">
    <source>
        <dbReference type="EMBL" id="GFT73125.1"/>
    </source>
</evidence>
<proteinExistence type="predicted"/>
<keyword evidence="3" id="KW-1185">Reference proteome</keyword>
<comment type="caution">
    <text evidence="2">The sequence shown here is derived from an EMBL/GenBank/DDBJ whole genome shotgun (WGS) entry which is preliminary data.</text>
</comment>
<accession>A0A8X6PMX4</accession>
<name>A0A8X6PMX4_NEPPI</name>